<evidence type="ECO:0000256" key="6">
    <source>
        <dbReference type="SAM" id="MobiDB-lite"/>
    </source>
</evidence>
<dbReference type="GO" id="GO:0005730">
    <property type="term" value="C:nucleolus"/>
    <property type="evidence" value="ECO:0007669"/>
    <property type="project" value="TreeGrafter"/>
</dbReference>
<proteinExistence type="inferred from homology"/>
<comment type="similarity">
    <text evidence="5">Belongs to the class I-like SAM-binding methyltransferase superfamily. RsmB/NOP family.</text>
</comment>
<gene>
    <name evidence="8" type="ORF">ASPCAL06733</name>
</gene>
<feature type="region of interest" description="Disordered" evidence="6">
    <location>
        <begin position="535"/>
        <end position="570"/>
    </location>
</feature>
<dbReference type="SUPFAM" id="SSF53335">
    <property type="entry name" value="S-adenosyl-L-methionine-dependent methyltransferases"/>
    <property type="match status" value="1"/>
</dbReference>
<dbReference type="InterPro" id="IPR029063">
    <property type="entry name" value="SAM-dependent_MTases_sf"/>
</dbReference>
<dbReference type="AlphaFoldDB" id="A0A0U5G7S0"/>
<dbReference type="OrthoDB" id="435282at2759"/>
<feature type="region of interest" description="Disordered" evidence="6">
    <location>
        <begin position="347"/>
        <end position="410"/>
    </location>
</feature>
<feature type="compositionally biased region" description="Polar residues" evidence="6">
    <location>
        <begin position="373"/>
        <end position="406"/>
    </location>
</feature>
<dbReference type="Gene3D" id="3.40.50.150">
    <property type="entry name" value="Vaccinia Virus protein VP39"/>
    <property type="match status" value="1"/>
</dbReference>
<dbReference type="GO" id="GO:0008173">
    <property type="term" value="F:RNA methyltransferase activity"/>
    <property type="evidence" value="ECO:0007669"/>
    <property type="project" value="InterPro"/>
</dbReference>
<evidence type="ECO:0000256" key="1">
    <source>
        <dbReference type="ARBA" id="ARBA00022603"/>
    </source>
</evidence>
<dbReference type="Gene3D" id="3.30.70.1170">
    <property type="entry name" value="Sun protein, domain 3"/>
    <property type="match status" value="1"/>
</dbReference>
<evidence type="ECO:0000256" key="3">
    <source>
        <dbReference type="ARBA" id="ARBA00022691"/>
    </source>
</evidence>
<evidence type="ECO:0000313" key="9">
    <source>
        <dbReference type="Proteomes" id="UP000054771"/>
    </source>
</evidence>
<dbReference type="InterPro" id="IPR023267">
    <property type="entry name" value="RCMT"/>
</dbReference>
<dbReference type="FunFam" id="3.30.70.1170:FF:000006">
    <property type="entry name" value="NOL1/NOP2/Sun domain family protein"/>
    <property type="match status" value="1"/>
</dbReference>
<feature type="compositionally biased region" description="Acidic residues" evidence="6">
    <location>
        <begin position="554"/>
        <end position="570"/>
    </location>
</feature>
<feature type="binding site" evidence="5">
    <location>
        <position position="281"/>
    </location>
    <ligand>
        <name>S-adenosyl-L-methionine</name>
        <dbReference type="ChEBI" id="CHEBI:59789"/>
    </ligand>
</feature>
<dbReference type="PANTHER" id="PTHR22807">
    <property type="entry name" value="NOP2 YEAST -RELATED NOL1/NOP2/FMU SUN DOMAIN-CONTAINING"/>
    <property type="match status" value="1"/>
</dbReference>
<dbReference type="Pfam" id="PF01189">
    <property type="entry name" value="Methyltr_RsmB-F"/>
    <property type="match status" value="1"/>
</dbReference>
<dbReference type="PANTHER" id="PTHR22807:SF4">
    <property type="entry name" value="28S RRNA (CYTOSINE-C(5))-METHYLTRANSFERASE"/>
    <property type="match status" value="1"/>
</dbReference>
<dbReference type="Pfam" id="PF21148">
    <property type="entry name" value="NSUN5_fdxn-like"/>
    <property type="match status" value="1"/>
</dbReference>
<keyword evidence="4 5" id="KW-0694">RNA-binding</keyword>
<feature type="binding site" evidence="5">
    <location>
        <begin position="246"/>
        <end position="252"/>
    </location>
    <ligand>
        <name>S-adenosyl-L-methionine</name>
        <dbReference type="ChEBI" id="CHEBI:59789"/>
    </ligand>
</feature>
<feature type="binding site" evidence="5">
    <location>
        <position position="310"/>
    </location>
    <ligand>
        <name>S-adenosyl-L-methionine</name>
        <dbReference type="ChEBI" id="CHEBI:59789"/>
    </ligand>
</feature>
<dbReference type="InterPro" id="IPR049561">
    <property type="entry name" value="NSUN5_7_fdxn-like"/>
</dbReference>
<organism evidence="8 9">
    <name type="scientific">Aspergillus calidoustus</name>
    <dbReference type="NCBI Taxonomy" id="454130"/>
    <lineage>
        <taxon>Eukaryota</taxon>
        <taxon>Fungi</taxon>
        <taxon>Dikarya</taxon>
        <taxon>Ascomycota</taxon>
        <taxon>Pezizomycotina</taxon>
        <taxon>Eurotiomycetes</taxon>
        <taxon>Eurotiomycetidae</taxon>
        <taxon>Eurotiales</taxon>
        <taxon>Aspergillaceae</taxon>
        <taxon>Aspergillus</taxon>
        <taxon>Aspergillus subgen. Nidulantes</taxon>
    </lineage>
</organism>
<evidence type="ECO:0000259" key="7">
    <source>
        <dbReference type="PROSITE" id="PS51686"/>
    </source>
</evidence>
<dbReference type="GO" id="GO:0070475">
    <property type="term" value="P:rRNA base methylation"/>
    <property type="evidence" value="ECO:0007669"/>
    <property type="project" value="TreeGrafter"/>
</dbReference>
<accession>A0A0U5G7S0</accession>
<evidence type="ECO:0000256" key="4">
    <source>
        <dbReference type="ARBA" id="ARBA00022884"/>
    </source>
</evidence>
<name>A0A0U5G7S0_ASPCI</name>
<reference evidence="9" key="1">
    <citation type="journal article" date="2016" name="Genome Announc.">
        <title>Draft genome sequences of fungus Aspergillus calidoustus.</title>
        <authorList>
            <person name="Horn F."/>
            <person name="Linde J."/>
            <person name="Mattern D.J."/>
            <person name="Walther G."/>
            <person name="Guthke R."/>
            <person name="Scherlach K."/>
            <person name="Martin K."/>
            <person name="Brakhage A.A."/>
            <person name="Petzke L."/>
            <person name="Valiante V."/>
        </authorList>
    </citation>
    <scope>NUCLEOTIDE SEQUENCE [LARGE SCALE GENOMIC DNA]</scope>
    <source>
        <strain evidence="9">SF006504</strain>
    </source>
</reference>
<dbReference type="Proteomes" id="UP000054771">
    <property type="component" value="Unassembled WGS sequence"/>
</dbReference>
<keyword evidence="2 5" id="KW-0808">Transferase</keyword>
<dbReference type="InterPro" id="IPR048889">
    <property type="entry name" value="NSUN5_RCM1_N"/>
</dbReference>
<dbReference type="OMA" id="SFKSRIY"/>
<feature type="binding site" evidence="5">
    <location>
        <position position="330"/>
    </location>
    <ligand>
        <name>S-adenosyl-L-methionine</name>
        <dbReference type="ChEBI" id="CHEBI:59789"/>
    </ligand>
</feature>
<feature type="active site" description="Nucleophile" evidence="5">
    <location>
        <position position="439"/>
    </location>
</feature>
<keyword evidence="9" id="KW-1185">Reference proteome</keyword>
<protein>
    <recommendedName>
        <fullName evidence="7">SAM-dependent MTase RsmB/NOP-type domain-containing protein</fullName>
    </recommendedName>
</protein>
<dbReference type="EMBL" id="CDMC01000005">
    <property type="protein sequence ID" value="CEL05615.1"/>
    <property type="molecule type" value="Genomic_DNA"/>
</dbReference>
<dbReference type="InterPro" id="IPR049560">
    <property type="entry name" value="MeTrfase_RsmB-F_NOP2_cat"/>
</dbReference>
<dbReference type="PROSITE" id="PS51686">
    <property type="entry name" value="SAM_MT_RSMB_NOP"/>
    <property type="match status" value="1"/>
</dbReference>
<feature type="domain" description="SAM-dependent MTase RsmB/NOP-type" evidence="7">
    <location>
        <begin position="137"/>
        <end position="529"/>
    </location>
</feature>
<sequence length="570" mass="62462">MSLYYDAVGVLTAPASTGGSFKSRLYNSRTLKASPAQVYALVVEAAKWDILLKEVIDNAGILKLEPKLTPLLALLLVHDHLLAKNGIAATATHPLRQAVERHKIRLKAEFTKARVRRSCATIPELKEAVRREKLASQGSSASAVYPRWVRINNVRTTMEDQLKTTFASFQTVDTLDELVVGGDEKQKRMRVDPHIPDLLAVAPGVDFSTSPAYKNGEIILQDKASCFPAYMLLGEDWEKGDLVDGCAAPGNKTTHMASLLYKARANATGRRNVSSKIISMDASAVRAKTLQKMVATAGADRLVTVLPGQDFLALDPEDPRFEDATGLLLDPSCSGSGIIGRDDVPTLILPAGKSAPTPSKKGNQSKKRKRNEASTATPTATQNQLQTPTSVSATDENDTPSTSEPMNTERLLKLSNLQTRIVTHALSFPAATHISYSTCSIHMIENEAVVRRVLDSDVARRRGWRVLRRDEQPAGLRNWEHRGIKTEEGKDGERREVGLSEEELQGCLRCWPGDEEGTGGFFVVGFVRDGDCEIDGEDDAVKRRGNPTVSGSREDEDEDQEDDEWEGFSD</sequence>
<evidence type="ECO:0000313" key="8">
    <source>
        <dbReference type="EMBL" id="CEL05615.1"/>
    </source>
</evidence>
<evidence type="ECO:0000256" key="2">
    <source>
        <dbReference type="ARBA" id="ARBA00022679"/>
    </source>
</evidence>
<dbReference type="STRING" id="454130.A0A0U5G7S0"/>
<dbReference type="InterPro" id="IPR001678">
    <property type="entry name" value="MeTrfase_RsmB-F_NOP2_dom"/>
</dbReference>
<dbReference type="GO" id="GO:0003723">
    <property type="term" value="F:RNA binding"/>
    <property type="evidence" value="ECO:0007669"/>
    <property type="project" value="UniProtKB-UniRule"/>
</dbReference>
<evidence type="ECO:0000256" key="5">
    <source>
        <dbReference type="PROSITE-ProRule" id="PRU01023"/>
    </source>
</evidence>
<dbReference type="PRINTS" id="PR02008">
    <property type="entry name" value="RCMTFAMILY"/>
</dbReference>
<dbReference type="Pfam" id="PF21153">
    <property type="entry name" value="NSUN5_N"/>
    <property type="match status" value="1"/>
</dbReference>
<keyword evidence="3 5" id="KW-0949">S-adenosyl-L-methionine</keyword>
<keyword evidence="1 5" id="KW-0489">Methyltransferase</keyword>